<name>A0AAN9L7D4_CANGL</name>
<reference evidence="1 2" key="1">
    <citation type="submission" date="2024-01" db="EMBL/GenBank/DDBJ databases">
        <title>The genomes of 5 underutilized Papilionoideae crops provide insights into root nodulation and disease resistanc.</title>
        <authorList>
            <person name="Jiang F."/>
        </authorList>
    </citation>
    <scope>NUCLEOTIDE SEQUENCE [LARGE SCALE GENOMIC DNA]</scope>
    <source>
        <strain evidence="1">LVBAO_FW01</strain>
        <tissue evidence="1">Leaves</tissue>
    </source>
</reference>
<organism evidence="1 2">
    <name type="scientific">Canavalia gladiata</name>
    <name type="common">Sword bean</name>
    <name type="synonym">Dolichos gladiatus</name>
    <dbReference type="NCBI Taxonomy" id="3824"/>
    <lineage>
        <taxon>Eukaryota</taxon>
        <taxon>Viridiplantae</taxon>
        <taxon>Streptophyta</taxon>
        <taxon>Embryophyta</taxon>
        <taxon>Tracheophyta</taxon>
        <taxon>Spermatophyta</taxon>
        <taxon>Magnoliopsida</taxon>
        <taxon>eudicotyledons</taxon>
        <taxon>Gunneridae</taxon>
        <taxon>Pentapetalae</taxon>
        <taxon>rosids</taxon>
        <taxon>fabids</taxon>
        <taxon>Fabales</taxon>
        <taxon>Fabaceae</taxon>
        <taxon>Papilionoideae</taxon>
        <taxon>50 kb inversion clade</taxon>
        <taxon>NPAAA clade</taxon>
        <taxon>indigoferoid/millettioid clade</taxon>
        <taxon>Phaseoleae</taxon>
        <taxon>Canavalia</taxon>
    </lineage>
</organism>
<sequence length="100" mass="11212">MNYKYSITLAATTLQRRLSHALSLFITVFLSPYCAKDFTPSLSIHTKSCLTNHHKCLEIIAFNFVGFRAGSQLEIELKHTELLTHADNDINGFGSILTLP</sequence>
<keyword evidence="2" id="KW-1185">Reference proteome</keyword>
<dbReference type="EMBL" id="JAYMYQ010000005">
    <property type="protein sequence ID" value="KAK7330421.1"/>
    <property type="molecule type" value="Genomic_DNA"/>
</dbReference>
<gene>
    <name evidence="1" type="ORF">VNO77_24615</name>
</gene>
<evidence type="ECO:0000313" key="2">
    <source>
        <dbReference type="Proteomes" id="UP001367508"/>
    </source>
</evidence>
<proteinExistence type="predicted"/>
<dbReference type="AlphaFoldDB" id="A0AAN9L7D4"/>
<accession>A0AAN9L7D4</accession>
<evidence type="ECO:0000313" key="1">
    <source>
        <dbReference type="EMBL" id="KAK7330421.1"/>
    </source>
</evidence>
<protein>
    <submittedName>
        <fullName evidence="1">Uncharacterized protein</fullName>
    </submittedName>
</protein>
<dbReference type="Proteomes" id="UP001367508">
    <property type="component" value="Unassembled WGS sequence"/>
</dbReference>
<comment type="caution">
    <text evidence="1">The sequence shown here is derived from an EMBL/GenBank/DDBJ whole genome shotgun (WGS) entry which is preliminary data.</text>
</comment>